<dbReference type="Proteomes" id="UP000075583">
    <property type="component" value="Unassembled WGS sequence"/>
</dbReference>
<evidence type="ECO:0000313" key="2">
    <source>
        <dbReference type="Proteomes" id="UP000075583"/>
    </source>
</evidence>
<evidence type="ECO:0000313" key="1">
    <source>
        <dbReference type="EMBL" id="KYG72039.1"/>
    </source>
</evidence>
<protein>
    <submittedName>
        <fullName evidence="1">Uncharacterized protein</fullName>
    </submittedName>
</protein>
<name>A0A150WZX6_ROSEK</name>
<dbReference type="AlphaFoldDB" id="A0A150WZX6"/>
<dbReference type="EMBL" id="LQZQ01000049">
    <property type="protein sequence ID" value="KYG72039.1"/>
    <property type="molecule type" value="Genomic_DNA"/>
</dbReference>
<organism evidence="1 2">
    <name type="scientific">Roseivirga ehrenbergii (strain DSM 102268 / JCM 13514 / KCTC 12282 / NCIMB 14502 / KMM 6017)</name>
    <dbReference type="NCBI Taxonomy" id="279360"/>
    <lineage>
        <taxon>Bacteria</taxon>
        <taxon>Pseudomonadati</taxon>
        <taxon>Bacteroidota</taxon>
        <taxon>Cytophagia</taxon>
        <taxon>Cytophagales</taxon>
        <taxon>Roseivirgaceae</taxon>
        <taxon>Roseivirga</taxon>
    </lineage>
</organism>
<reference evidence="1" key="1">
    <citation type="submission" date="2016-01" db="EMBL/GenBank/DDBJ databases">
        <title>Genome sequencing of Roseivirga ehrenbergii KMM 6017.</title>
        <authorList>
            <person name="Selvaratnam C."/>
            <person name="Thevarajoo S."/>
            <person name="Goh K.M."/>
            <person name="Ee R."/>
            <person name="Chan K.-G."/>
            <person name="Chong C.S."/>
        </authorList>
    </citation>
    <scope>NUCLEOTIDE SEQUENCE [LARGE SCALE GENOMIC DNA]</scope>
    <source>
        <strain evidence="1">KMM 6017</strain>
    </source>
</reference>
<accession>A0A150WZX6</accession>
<keyword evidence="2" id="KW-1185">Reference proteome</keyword>
<comment type="caution">
    <text evidence="1">The sequence shown here is derived from an EMBL/GenBank/DDBJ whole genome shotgun (WGS) entry which is preliminary data.</text>
</comment>
<gene>
    <name evidence="1" type="ORF">MB14_08260</name>
</gene>
<proteinExistence type="predicted"/>
<sequence>MTVRTVIANACALASALAQEVDLSIDKVTTAAICLFQPRDCRVLYLPLVEKALAVTVTDRHCEEQAMREQWFVTKQSHCI</sequence>
<dbReference type="STRING" id="279360.MB14_08260"/>